<protein>
    <submittedName>
        <fullName evidence="1">Uncharacterized protein</fullName>
    </submittedName>
</protein>
<comment type="caution">
    <text evidence="1">The sequence shown here is derived from an EMBL/GenBank/DDBJ whole genome shotgun (WGS) entry which is preliminary data.</text>
</comment>
<dbReference type="AlphaFoldDB" id="A0A8J4VYT3"/>
<name>A0A8J4VYT3_9ROSI</name>
<keyword evidence="2" id="KW-1185">Reference proteome</keyword>
<reference evidence="1" key="1">
    <citation type="submission" date="2020-03" db="EMBL/GenBank/DDBJ databases">
        <title>Castanea mollissima Vanexum genome sequencing.</title>
        <authorList>
            <person name="Staton M."/>
        </authorList>
    </citation>
    <scope>NUCLEOTIDE SEQUENCE</scope>
    <source>
        <tissue evidence="1">Leaf</tissue>
    </source>
</reference>
<gene>
    <name evidence="1" type="ORF">CMV_009209</name>
</gene>
<dbReference type="EMBL" id="JRKL02001001">
    <property type="protein sequence ID" value="KAF3966719.1"/>
    <property type="molecule type" value="Genomic_DNA"/>
</dbReference>
<dbReference type="OrthoDB" id="1434562at2759"/>
<sequence length="319" mass="36661">MLLISFTIQYRKVLLISFTNKSGQPKVLLISSPAETNERLIAEVDQEISNGDIHNEARNSTNDGDADARRGAILRTSIARRMWNDYEPLIEANPNAKKWKRTPIQHYEKLFDLFSKDRATGEGCISAKEKNHILQWSLLPTHVRHRPRRRRKHLKWLEMLEKQMEISQSGIDNVAVSIRQGNEIAKEGLAIMERGHEIAKEGLAIMERGRPHCYSEDEVFSKLVKIGILTDMQLDALLFLIKDPAKMRAFFGVPTSVLRRQILLKMIFKTTDFNEYQTATDLILCTFVCYFNAVFSSIQIKVKGMLCLKLQEKLISEIS</sequence>
<organism evidence="1 2">
    <name type="scientific">Castanea mollissima</name>
    <name type="common">Chinese chestnut</name>
    <dbReference type="NCBI Taxonomy" id="60419"/>
    <lineage>
        <taxon>Eukaryota</taxon>
        <taxon>Viridiplantae</taxon>
        <taxon>Streptophyta</taxon>
        <taxon>Embryophyta</taxon>
        <taxon>Tracheophyta</taxon>
        <taxon>Spermatophyta</taxon>
        <taxon>Magnoliopsida</taxon>
        <taxon>eudicotyledons</taxon>
        <taxon>Gunneridae</taxon>
        <taxon>Pentapetalae</taxon>
        <taxon>rosids</taxon>
        <taxon>fabids</taxon>
        <taxon>Fagales</taxon>
        <taxon>Fagaceae</taxon>
        <taxon>Castanea</taxon>
    </lineage>
</organism>
<evidence type="ECO:0000313" key="2">
    <source>
        <dbReference type="Proteomes" id="UP000737018"/>
    </source>
</evidence>
<dbReference type="Proteomes" id="UP000737018">
    <property type="component" value="Unassembled WGS sequence"/>
</dbReference>
<evidence type="ECO:0000313" key="1">
    <source>
        <dbReference type="EMBL" id="KAF3966719.1"/>
    </source>
</evidence>
<proteinExistence type="predicted"/>
<accession>A0A8J4VYT3</accession>